<name>A0A1G2EDL6_9BACT</name>
<proteinExistence type="predicted"/>
<dbReference type="STRING" id="1801672.A2896_03100"/>
<reference evidence="2 3" key="1">
    <citation type="journal article" date="2016" name="Nat. Commun.">
        <title>Thousands of microbial genomes shed light on interconnected biogeochemical processes in an aquifer system.</title>
        <authorList>
            <person name="Anantharaman K."/>
            <person name="Brown C.T."/>
            <person name="Hug L.A."/>
            <person name="Sharon I."/>
            <person name="Castelle C.J."/>
            <person name="Probst A.J."/>
            <person name="Thomas B.C."/>
            <person name="Singh A."/>
            <person name="Wilkins M.J."/>
            <person name="Karaoz U."/>
            <person name="Brodie E.L."/>
            <person name="Williams K.H."/>
            <person name="Hubbard S.S."/>
            <person name="Banfield J.F."/>
        </authorList>
    </citation>
    <scope>NUCLEOTIDE SEQUENCE [LARGE SCALE GENOMIC DNA]</scope>
</reference>
<evidence type="ECO:0000313" key="3">
    <source>
        <dbReference type="Proteomes" id="UP000178647"/>
    </source>
</evidence>
<keyword evidence="1" id="KW-1133">Transmembrane helix</keyword>
<dbReference type="EMBL" id="MHMH01000022">
    <property type="protein sequence ID" value="OGZ23906.1"/>
    <property type="molecule type" value="Genomic_DNA"/>
</dbReference>
<comment type="caution">
    <text evidence="2">The sequence shown here is derived from an EMBL/GenBank/DDBJ whole genome shotgun (WGS) entry which is preliminary data.</text>
</comment>
<keyword evidence="1" id="KW-0472">Membrane</keyword>
<evidence type="ECO:0000313" key="2">
    <source>
        <dbReference type="EMBL" id="OGZ23906.1"/>
    </source>
</evidence>
<dbReference type="Proteomes" id="UP000178647">
    <property type="component" value="Unassembled WGS sequence"/>
</dbReference>
<feature type="transmembrane region" description="Helical" evidence="1">
    <location>
        <begin position="12"/>
        <end position="32"/>
    </location>
</feature>
<gene>
    <name evidence="2" type="ORF">A2896_03100</name>
</gene>
<protein>
    <submittedName>
        <fullName evidence="2">Uncharacterized protein</fullName>
    </submittedName>
</protein>
<accession>A0A1G2EDL6</accession>
<keyword evidence="1" id="KW-0812">Transmembrane</keyword>
<sequence>MLLKSLNKSLILRIVLIIGIFLVAVFVTNQTFKKSLSLQQEQEQKEVERLSKLSQDELIKEMEEKTIYQPCLEMVDALKNENDCEIYRKTTDRDSCYFCFAITQKDKLFCNKITEGTSLRKSCEKEFLVIEEMEWETYNGAGYSIEYPPYFKVINDELSFTTLGFGDPDLTRKAGFKLEEYITISVQIIDLTRESIAAEAFHNFFKEGSEKEIDGQTYKDIEEINGQIFYKRESWYSYTSLKEVTFAYITKNQEGTRAAIIYFESHRILKDDIPSKLNFKEKVLSSFKF</sequence>
<dbReference type="AlphaFoldDB" id="A0A1G2EDL6"/>
<evidence type="ECO:0000256" key="1">
    <source>
        <dbReference type="SAM" id="Phobius"/>
    </source>
</evidence>
<organism evidence="2 3">
    <name type="scientific">Candidatus Nealsonbacteria bacterium RIFCSPLOWO2_01_FULL_43_32</name>
    <dbReference type="NCBI Taxonomy" id="1801672"/>
    <lineage>
        <taxon>Bacteria</taxon>
        <taxon>Candidatus Nealsoniibacteriota</taxon>
    </lineage>
</organism>